<dbReference type="Gene3D" id="2.150.10.10">
    <property type="entry name" value="Serralysin-like metalloprotease, C-terminal"/>
    <property type="match status" value="1"/>
</dbReference>
<protein>
    <recommendedName>
        <fullName evidence="3">Peptidase S74 domain-containing protein</fullName>
    </recommendedName>
</protein>
<dbReference type="AlphaFoldDB" id="A0A4Q5LU98"/>
<dbReference type="OrthoDB" id="925207at2"/>
<dbReference type="Pfam" id="PF05658">
    <property type="entry name" value="YadA_head"/>
    <property type="match status" value="3"/>
</dbReference>
<sequence length="470" mass="50161">MKKFTFLLLIVVSHLTFAQSTEILPGLVLPQMTTAQRTAMVNPANGSLIFDTNTQSYWYRQSGAWAELPKAGSTANYWQLAGMAGNEIQNTNSGGFWSKNTTDVKIEADSITNPPTAPVNEAGTRLMWIPNRSAFRAGTVNNTGQWAADSIGLFSFATGYNVLASGKGTMAMGVLTKAKGEGSTAIGYMTSANGIVSTAMGYATEARGNSSTALGSGTLAGGIASIAGGNLSTANGDYAVAFGEQAIASGTTSVAMGTKVSTNTRRGGFVLGDSDPDNEGQTLASLHDQFTARFKNGYIFYTSGSDTRVGVKINSGQTAWSSISDSTRKEKFVKADGEVFLTKLRNLRLGSWNYKGQKTNKPERFYGPMAQEIFAAYGKDSYGTIGNDTTVSTLNMDGLLFIFSQALEKRTQNLKSENQQLKAEISTLKQADMNLAEENKALKSLIQQLGTRLETLESSLNNSTKAPADR</sequence>
<dbReference type="CDD" id="cd12820">
    <property type="entry name" value="LbR_YadA-like"/>
    <property type="match status" value="1"/>
</dbReference>
<dbReference type="RefSeq" id="WP_130023784.1">
    <property type="nucleotide sequence ID" value="NZ_SEWF01000058.1"/>
</dbReference>
<dbReference type="GO" id="GO:0019867">
    <property type="term" value="C:outer membrane"/>
    <property type="evidence" value="ECO:0007669"/>
    <property type="project" value="InterPro"/>
</dbReference>
<keyword evidence="2" id="KW-0732">Signal</keyword>
<dbReference type="Proteomes" id="UP000293162">
    <property type="component" value="Unassembled WGS sequence"/>
</dbReference>
<dbReference type="Pfam" id="PF13884">
    <property type="entry name" value="Peptidase_S74"/>
    <property type="match status" value="1"/>
</dbReference>
<evidence type="ECO:0000256" key="1">
    <source>
        <dbReference type="SAM" id="Coils"/>
    </source>
</evidence>
<accession>A0A4Q5LU98</accession>
<evidence type="ECO:0000259" key="3">
    <source>
        <dbReference type="PROSITE" id="PS51688"/>
    </source>
</evidence>
<dbReference type="InterPro" id="IPR008640">
    <property type="entry name" value="Adhesin_Head_dom"/>
</dbReference>
<organism evidence="4 5">
    <name type="scientific">Emticicia agri</name>
    <dbReference type="NCBI Taxonomy" id="2492393"/>
    <lineage>
        <taxon>Bacteria</taxon>
        <taxon>Pseudomonadati</taxon>
        <taxon>Bacteroidota</taxon>
        <taxon>Cytophagia</taxon>
        <taxon>Cytophagales</taxon>
        <taxon>Leadbetterellaceae</taxon>
        <taxon>Emticicia</taxon>
    </lineage>
</organism>
<comment type="caution">
    <text evidence="4">The sequence shown here is derived from an EMBL/GenBank/DDBJ whole genome shotgun (WGS) entry which is preliminary data.</text>
</comment>
<evidence type="ECO:0000313" key="5">
    <source>
        <dbReference type="Proteomes" id="UP000293162"/>
    </source>
</evidence>
<feature type="chain" id="PRO_5020225101" description="Peptidase S74 domain-containing protein" evidence="2">
    <location>
        <begin position="19"/>
        <end position="470"/>
    </location>
</feature>
<name>A0A4Q5LU98_9BACT</name>
<dbReference type="EMBL" id="SEWF01000058">
    <property type="protein sequence ID" value="RYU93049.1"/>
    <property type="molecule type" value="Genomic_DNA"/>
</dbReference>
<feature type="coiled-coil region" evidence="1">
    <location>
        <begin position="404"/>
        <end position="466"/>
    </location>
</feature>
<dbReference type="InterPro" id="IPR030392">
    <property type="entry name" value="S74_ICA"/>
</dbReference>
<evidence type="ECO:0000313" key="4">
    <source>
        <dbReference type="EMBL" id="RYU93049.1"/>
    </source>
</evidence>
<dbReference type="PROSITE" id="PS51688">
    <property type="entry name" value="ICA"/>
    <property type="match status" value="1"/>
</dbReference>
<feature type="domain" description="Peptidase S74" evidence="3">
    <location>
        <begin position="324"/>
        <end position="425"/>
    </location>
</feature>
<reference evidence="4 5" key="1">
    <citation type="submission" date="2019-02" db="EMBL/GenBank/DDBJ databases">
        <title>Bacterial novel species Emticicia sp. 17J42-9 isolated from soil.</title>
        <authorList>
            <person name="Jung H.-Y."/>
        </authorList>
    </citation>
    <scope>NUCLEOTIDE SEQUENCE [LARGE SCALE GENOMIC DNA]</scope>
    <source>
        <strain evidence="4 5">17J42-9</strain>
    </source>
</reference>
<feature type="signal peptide" evidence="2">
    <location>
        <begin position="1"/>
        <end position="18"/>
    </location>
</feature>
<gene>
    <name evidence="4" type="ORF">EWM59_23970</name>
</gene>
<proteinExistence type="predicted"/>
<dbReference type="InterPro" id="IPR011049">
    <property type="entry name" value="Serralysin-like_metalloprot_C"/>
</dbReference>
<keyword evidence="1" id="KW-0175">Coiled coil</keyword>
<evidence type="ECO:0000256" key="2">
    <source>
        <dbReference type="SAM" id="SignalP"/>
    </source>
</evidence>
<dbReference type="SUPFAM" id="SSF101967">
    <property type="entry name" value="Adhesin YadA, collagen-binding domain"/>
    <property type="match status" value="1"/>
</dbReference>
<keyword evidence="5" id="KW-1185">Reference proteome</keyword>